<proteinExistence type="predicted"/>
<reference evidence="1" key="1">
    <citation type="journal article" date="2015" name="Int. J. Syst. Evol. Microbiol.">
        <title>Rhizobium alvei sp. nov., isolated from a freshwater river.</title>
        <authorList>
            <person name="Sheu S.Y."/>
            <person name="Huang H.W."/>
            <person name="Young C.C."/>
            <person name="Chen W.M."/>
        </authorList>
    </citation>
    <scope>NUCLEOTIDE SEQUENCE</scope>
    <source>
        <strain evidence="1">TNR-22</strain>
    </source>
</reference>
<dbReference type="Gene3D" id="3.90.550.10">
    <property type="entry name" value="Spore Coat Polysaccharide Biosynthesis Protein SpsA, Chain A"/>
    <property type="match status" value="1"/>
</dbReference>
<dbReference type="EMBL" id="JAUOZU010000001">
    <property type="protein sequence ID" value="MDO6962640.1"/>
    <property type="molecule type" value="Genomic_DNA"/>
</dbReference>
<evidence type="ECO:0000313" key="2">
    <source>
        <dbReference type="Proteomes" id="UP001174932"/>
    </source>
</evidence>
<protein>
    <submittedName>
        <fullName evidence="1">Glycosyl transferase</fullName>
    </submittedName>
</protein>
<sequence length="172" mass="18744">MLTVLLECRDNEPELAYTLAVLVSGAVDGLVSDVIVLDHGSRDGSARVADAAGCRFISDWNLAELLGSARGEWLLLLEPGARPQAGWIEEIAEYAMVAKAPARFSPSRTFRHPLLKRLFRRPGRLEHGYLLPKREATSKAGAGQGLAALANGRPVRTLRSEIIPAWVIRNGH</sequence>
<dbReference type="SUPFAM" id="SSF53448">
    <property type="entry name" value="Nucleotide-diphospho-sugar transferases"/>
    <property type="match status" value="1"/>
</dbReference>
<gene>
    <name evidence="1" type="ORF">Q4481_01650</name>
</gene>
<name>A0ABT8YG38_9HYPH</name>
<keyword evidence="1" id="KW-0808">Transferase</keyword>
<dbReference type="GO" id="GO:0016740">
    <property type="term" value="F:transferase activity"/>
    <property type="evidence" value="ECO:0007669"/>
    <property type="project" value="UniProtKB-KW"/>
</dbReference>
<organism evidence="1 2">
    <name type="scientific">Rhizobium alvei</name>
    <dbReference type="NCBI Taxonomy" id="1132659"/>
    <lineage>
        <taxon>Bacteria</taxon>
        <taxon>Pseudomonadati</taxon>
        <taxon>Pseudomonadota</taxon>
        <taxon>Alphaproteobacteria</taxon>
        <taxon>Hyphomicrobiales</taxon>
        <taxon>Rhizobiaceae</taxon>
        <taxon>Rhizobium/Agrobacterium group</taxon>
        <taxon>Rhizobium</taxon>
    </lineage>
</organism>
<evidence type="ECO:0000313" key="1">
    <source>
        <dbReference type="EMBL" id="MDO6962640.1"/>
    </source>
</evidence>
<keyword evidence="2" id="KW-1185">Reference proteome</keyword>
<dbReference type="InterPro" id="IPR029044">
    <property type="entry name" value="Nucleotide-diphossugar_trans"/>
</dbReference>
<dbReference type="RefSeq" id="WP_304374523.1">
    <property type="nucleotide sequence ID" value="NZ_JAUOZU010000001.1"/>
</dbReference>
<reference evidence="1" key="2">
    <citation type="submission" date="2023-07" db="EMBL/GenBank/DDBJ databases">
        <authorList>
            <person name="Shen H."/>
        </authorList>
    </citation>
    <scope>NUCLEOTIDE SEQUENCE</scope>
    <source>
        <strain evidence="1">TNR-22</strain>
    </source>
</reference>
<dbReference type="Proteomes" id="UP001174932">
    <property type="component" value="Unassembled WGS sequence"/>
</dbReference>
<comment type="caution">
    <text evidence="1">The sequence shown here is derived from an EMBL/GenBank/DDBJ whole genome shotgun (WGS) entry which is preliminary data.</text>
</comment>
<accession>A0ABT8YG38</accession>